<organism evidence="1 2">
    <name type="scientific">Prevotella intermedia</name>
    <dbReference type="NCBI Taxonomy" id="28131"/>
    <lineage>
        <taxon>Bacteria</taxon>
        <taxon>Pseudomonadati</taxon>
        <taxon>Bacteroidota</taxon>
        <taxon>Bacteroidia</taxon>
        <taxon>Bacteroidales</taxon>
        <taxon>Prevotellaceae</taxon>
        <taxon>Prevotella</taxon>
    </lineage>
</organism>
<dbReference type="Proteomes" id="UP000231201">
    <property type="component" value="Unassembled WGS sequence"/>
</dbReference>
<dbReference type="EMBL" id="PENH01000001">
    <property type="protein sequence ID" value="PJI25601.1"/>
    <property type="molecule type" value="Genomic_DNA"/>
</dbReference>
<sequence length="78" mass="8926">MVINRKFQNSKCAEDVNKAVIEELGHIKKYVKSITADNGPEFIRFHELESALNTKIFFLPKKLIDILSCSLDNIFQNG</sequence>
<dbReference type="RefSeq" id="WP_088438437.1">
    <property type="nucleotide sequence ID" value="NZ_JAWUZY010000028.1"/>
</dbReference>
<comment type="caution">
    <text evidence="1">The sequence shown here is derived from an EMBL/GenBank/DDBJ whole genome shotgun (WGS) entry which is preliminary data.</text>
</comment>
<dbReference type="AlphaFoldDB" id="A0A2M8TNT7"/>
<proteinExistence type="predicted"/>
<name>A0A2M8TNT7_PREIN</name>
<accession>A0A2M8TNT7</accession>
<evidence type="ECO:0000313" key="2">
    <source>
        <dbReference type="Proteomes" id="UP000231201"/>
    </source>
</evidence>
<protein>
    <recommendedName>
        <fullName evidence="3">Integrase catalytic domain-containing protein</fullName>
    </recommendedName>
</protein>
<gene>
    <name evidence="1" type="ORF">CTM59_05880</name>
</gene>
<evidence type="ECO:0000313" key="1">
    <source>
        <dbReference type="EMBL" id="PJI25601.1"/>
    </source>
</evidence>
<reference evidence="1 2" key="1">
    <citation type="submission" date="2017-11" db="EMBL/GenBank/DDBJ databases">
        <title>Genome sequencing of Prevotella intermedia KCOM 2833.</title>
        <authorList>
            <person name="Kook J.-K."/>
            <person name="Park S.-N."/>
            <person name="Lim Y.K."/>
        </authorList>
    </citation>
    <scope>NUCLEOTIDE SEQUENCE [LARGE SCALE GENOMIC DNA]</scope>
    <source>
        <strain evidence="1 2">KCOM 2833</strain>
    </source>
</reference>
<evidence type="ECO:0008006" key="3">
    <source>
        <dbReference type="Google" id="ProtNLM"/>
    </source>
</evidence>